<proteinExistence type="predicted"/>
<comment type="caution">
    <text evidence="1">The sequence shown here is derived from an EMBL/GenBank/DDBJ whole genome shotgun (WGS) entry which is preliminary data.</text>
</comment>
<evidence type="ECO:0000313" key="1">
    <source>
        <dbReference type="EMBL" id="ETO91764.1"/>
    </source>
</evidence>
<accession>W2V0K4</accession>
<evidence type="ECO:0000313" key="2">
    <source>
        <dbReference type="Proteomes" id="UP000018951"/>
    </source>
</evidence>
<sequence>MLITNVLDQRGQNCLVDDIEVENIDDNHFNGYKQVFIDLLGEISDNLNSSIDEITNINEESYINTETYVSLENLEKNGKTLPKDSLSGEIIQCITQQEICVQNNIIDNKMSDIPEVSEKEICSSSNILPCYSPHVLSYNAKDMNIDIDDSLQVQENENLHHVYNYTSPTVFEQNNIHDIYSDRIILSPESKIVNKLSQHEDFHQNNFDHDPKQGLAQNNFLSFLDHSIIRDNVIPGNTTKFNVLNYQLSNLEKNVNESHILLQVDGIIVDVNFSEEQSVSVVMYVDDKDTLNNLQENINTLGNSLSDIGYKNHQFQFHKQYHDLQKNMISHENEHNDTENLTEAHKVTSSSNLIDILI</sequence>
<dbReference type="AlphaFoldDB" id="W2V0K4"/>
<reference evidence="1 2" key="1">
    <citation type="journal article" date="2013" name="PLoS ONE">
        <title>Bacterial endosymbiosis in a chordate host: long-term co-evolution and conservation of secondary metabolism.</title>
        <authorList>
            <person name="Kwan J.C."/>
            <person name="Schmidt E.W."/>
        </authorList>
    </citation>
    <scope>NUCLEOTIDE SEQUENCE [LARGE SCALE GENOMIC DNA]</scope>
    <source>
        <strain evidence="2">L6</strain>
    </source>
</reference>
<gene>
    <name evidence="1" type="ORF">P857_939</name>
</gene>
<keyword evidence="2" id="KW-1185">Reference proteome</keyword>
<organism evidence="1 2">
    <name type="scientific">Candidatus Xenolissoclinum pacificiensis L6</name>
    <dbReference type="NCBI Taxonomy" id="1401685"/>
    <lineage>
        <taxon>Bacteria</taxon>
        <taxon>Pseudomonadati</taxon>
        <taxon>Pseudomonadota</taxon>
        <taxon>Alphaproteobacteria</taxon>
        <taxon>Rickettsiales</taxon>
        <taxon>Anaplasmataceae</taxon>
        <taxon>Candidatus Xenolissoclinum</taxon>
    </lineage>
</organism>
<dbReference type="EMBL" id="AXCJ01000001">
    <property type="protein sequence ID" value="ETO91764.1"/>
    <property type="molecule type" value="Genomic_DNA"/>
</dbReference>
<dbReference type="STRING" id="1401685.P857_939"/>
<dbReference type="Proteomes" id="UP000018951">
    <property type="component" value="Unassembled WGS sequence"/>
</dbReference>
<name>W2V0K4_9RICK</name>
<protein>
    <submittedName>
        <fullName evidence="1">Uncharacterized protein</fullName>
    </submittedName>
</protein>